<protein>
    <recommendedName>
        <fullName evidence="11">Collagen, type XII, alpha 1b</fullName>
    </recommendedName>
</protein>
<dbReference type="AlphaFoldDB" id="A0A3Q2PH07"/>
<feature type="domain" description="Fibronectin type-III" evidence="8">
    <location>
        <begin position="1"/>
        <end position="104"/>
    </location>
</feature>
<dbReference type="SUPFAM" id="SSF53300">
    <property type="entry name" value="vWA-like"/>
    <property type="match status" value="1"/>
</dbReference>
<organism evidence="9 10">
    <name type="scientific">Fundulus heteroclitus</name>
    <name type="common">Killifish</name>
    <name type="synonym">Mummichog</name>
    <dbReference type="NCBI Taxonomy" id="8078"/>
    <lineage>
        <taxon>Eukaryota</taxon>
        <taxon>Metazoa</taxon>
        <taxon>Chordata</taxon>
        <taxon>Craniata</taxon>
        <taxon>Vertebrata</taxon>
        <taxon>Euteleostomi</taxon>
        <taxon>Actinopterygii</taxon>
        <taxon>Neopterygii</taxon>
        <taxon>Teleostei</taxon>
        <taxon>Neoteleostei</taxon>
        <taxon>Acanthomorphata</taxon>
        <taxon>Ovalentaria</taxon>
        <taxon>Atherinomorphae</taxon>
        <taxon>Cyprinodontiformes</taxon>
        <taxon>Fundulidae</taxon>
        <taxon>Fundulus</taxon>
    </lineage>
</organism>
<dbReference type="CDD" id="cd00063">
    <property type="entry name" value="FN3"/>
    <property type="match status" value="3"/>
</dbReference>
<comment type="subcellular location">
    <subcellularLocation>
        <location evidence="1">Secreted</location>
        <location evidence="1">Extracellular space</location>
        <location evidence="1">Extracellular matrix</location>
    </subcellularLocation>
</comment>
<keyword evidence="3" id="KW-0272">Extracellular matrix</keyword>
<evidence type="ECO:0000259" key="7">
    <source>
        <dbReference type="PROSITE" id="PS50234"/>
    </source>
</evidence>
<dbReference type="PANTHER" id="PTHR24020">
    <property type="entry name" value="COLLAGEN ALPHA"/>
    <property type="match status" value="1"/>
</dbReference>
<dbReference type="Gene3D" id="3.40.50.410">
    <property type="entry name" value="von Willebrand factor, type A domain"/>
    <property type="match status" value="1"/>
</dbReference>
<dbReference type="GO" id="GO:0005615">
    <property type="term" value="C:extracellular space"/>
    <property type="evidence" value="ECO:0007669"/>
    <property type="project" value="TreeGrafter"/>
</dbReference>
<dbReference type="Ensembl" id="ENSFHET00000019051.1">
    <property type="protein sequence ID" value="ENSFHEP00000011934.1"/>
    <property type="gene ID" value="ENSFHEG00000013400.1"/>
</dbReference>
<keyword evidence="5" id="KW-0176">Collagen</keyword>
<dbReference type="Proteomes" id="UP000265000">
    <property type="component" value="Unplaced"/>
</dbReference>
<dbReference type="PRINTS" id="PR00453">
    <property type="entry name" value="VWFADOMAIN"/>
</dbReference>
<dbReference type="InterPro" id="IPR002035">
    <property type="entry name" value="VWF_A"/>
</dbReference>
<dbReference type="STRING" id="8078.ENSFHEP00000011934"/>
<accession>A0A3Q2PH07</accession>
<reference evidence="9" key="1">
    <citation type="submission" date="2025-08" db="UniProtKB">
        <authorList>
            <consortium name="Ensembl"/>
        </authorList>
    </citation>
    <scope>IDENTIFICATION</scope>
</reference>
<proteinExistence type="predicted"/>
<keyword evidence="2" id="KW-0964">Secreted</keyword>
<evidence type="ECO:0000313" key="9">
    <source>
        <dbReference type="Ensembl" id="ENSFHEP00000011934.1"/>
    </source>
</evidence>
<evidence type="ECO:0000259" key="8">
    <source>
        <dbReference type="PROSITE" id="PS50853"/>
    </source>
</evidence>
<dbReference type="Gene3D" id="2.60.40.10">
    <property type="entry name" value="Immunoglobulins"/>
    <property type="match status" value="3"/>
</dbReference>
<feature type="domain" description="VWFA" evidence="7">
    <location>
        <begin position="83"/>
        <end position="255"/>
    </location>
</feature>
<evidence type="ECO:0000256" key="3">
    <source>
        <dbReference type="ARBA" id="ARBA00022530"/>
    </source>
</evidence>
<evidence type="ECO:0000256" key="5">
    <source>
        <dbReference type="ARBA" id="ARBA00023119"/>
    </source>
</evidence>
<evidence type="ECO:0000256" key="1">
    <source>
        <dbReference type="ARBA" id="ARBA00004498"/>
    </source>
</evidence>
<evidence type="ECO:0000256" key="2">
    <source>
        <dbReference type="ARBA" id="ARBA00022525"/>
    </source>
</evidence>
<dbReference type="InterPro" id="IPR036116">
    <property type="entry name" value="FN3_sf"/>
</dbReference>
<sequence length="475" mass="52738">PRNLQTSEPTKTSFRVSWDPAPGEVRGYKVTFHPTENDVDPRVLRVGPYDNTVIHAVAVARLLYVLHCLFSADAQCKTSAKADIVLLVDGSWSIGRINFKTIRNFIARMVGVFNIGPNNVQIALAQYSGDPRTEWHLNAHPTRESLLKAVNDLPYKGGNTMTGMALKYILDNNFQTGVGMRPEARKIGVLITDGKSQDEIIFNSQNLRDSGIELYAVGVKNADENELRSIASDPDEIHMYNVQDFKFMVDIVDDLTVNLCNSVKGSGRKNTAGSEHYTQMGPPTNLVTSEVTHYSFRATWTPPELPVDMYRVTYMKVAGGPTLELLVDGEVTTTVLENLSPLTEYVVNVYAVVEEVSSEPLKGTQTTLPLPAPANLKVFDETSSSMRVSWEEAAGATGYLLLYRSINASEPQLETTRRGRSSCGHWTPCWVQICCLVLLMFWTRTSDPVQAGSSQIFAVLVDLLNAFQNLLMFWT</sequence>
<dbReference type="FunFam" id="2.60.40.10:FF:000234">
    <property type="entry name" value="Collagen, type XII, alpha 1"/>
    <property type="match status" value="1"/>
</dbReference>
<dbReference type="SMART" id="SM00327">
    <property type="entry name" value="VWA"/>
    <property type="match status" value="1"/>
</dbReference>
<dbReference type="GO" id="GO:0005581">
    <property type="term" value="C:collagen trimer"/>
    <property type="evidence" value="ECO:0007669"/>
    <property type="project" value="UniProtKB-KW"/>
</dbReference>
<dbReference type="GO" id="GO:0035987">
    <property type="term" value="P:endodermal cell differentiation"/>
    <property type="evidence" value="ECO:0007669"/>
    <property type="project" value="TreeGrafter"/>
</dbReference>
<evidence type="ECO:0000313" key="10">
    <source>
        <dbReference type="Proteomes" id="UP000265000"/>
    </source>
</evidence>
<evidence type="ECO:0000256" key="4">
    <source>
        <dbReference type="ARBA" id="ARBA00022737"/>
    </source>
</evidence>
<dbReference type="InterPro" id="IPR036465">
    <property type="entry name" value="vWFA_dom_sf"/>
</dbReference>
<keyword evidence="6" id="KW-0325">Glycoprotein</keyword>
<dbReference type="PROSITE" id="PS50853">
    <property type="entry name" value="FN3"/>
    <property type="match status" value="2"/>
</dbReference>
<dbReference type="InterPro" id="IPR050525">
    <property type="entry name" value="ECM_Assembly_Org"/>
</dbReference>
<keyword evidence="4" id="KW-0677">Repeat</keyword>
<dbReference type="SMART" id="SM00060">
    <property type="entry name" value="FN3"/>
    <property type="match status" value="2"/>
</dbReference>
<dbReference type="Pfam" id="PF00041">
    <property type="entry name" value="fn3"/>
    <property type="match status" value="2"/>
</dbReference>
<name>A0A3Q2PH07_FUNHE</name>
<keyword evidence="10" id="KW-1185">Reference proteome</keyword>
<dbReference type="PROSITE" id="PS50234">
    <property type="entry name" value="VWFA"/>
    <property type="match status" value="1"/>
</dbReference>
<dbReference type="InterPro" id="IPR013783">
    <property type="entry name" value="Ig-like_fold"/>
</dbReference>
<evidence type="ECO:0000256" key="6">
    <source>
        <dbReference type="ARBA" id="ARBA00023180"/>
    </source>
</evidence>
<dbReference type="FunFam" id="3.40.50.410:FF:000001">
    <property type="entry name" value="Collagen, type XII, alpha 1"/>
    <property type="match status" value="1"/>
</dbReference>
<reference evidence="9" key="2">
    <citation type="submission" date="2025-09" db="UniProtKB">
        <authorList>
            <consortium name="Ensembl"/>
        </authorList>
    </citation>
    <scope>IDENTIFICATION</scope>
</reference>
<dbReference type="PANTHER" id="PTHR24020:SF85">
    <property type="entry name" value="COLLAGEN ALPHA-1(XII) CHAIN ISOFORM X1"/>
    <property type="match status" value="1"/>
</dbReference>
<evidence type="ECO:0008006" key="11">
    <source>
        <dbReference type="Google" id="ProtNLM"/>
    </source>
</evidence>
<dbReference type="CDD" id="cd01482">
    <property type="entry name" value="vWA_collagen_alphaI-XII-like"/>
    <property type="match status" value="1"/>
</dbReference>
<feature type="domain" description="Fibronectin type-III" evidence="8">
    <location>
        <begin position="282"/>
        <end position="371"/>
    </location>
</feature>
<dbReference type="Pfam" id="PF00092">
    <property type="entry name" value="VWA"/>
    <property type="match status" value="1"/>
</dbReference>
<dbReference type="GeneTree" id="ENSGT00940000154923"/>
<dbReference type="SUPFAM" id="SSF49265">
    <property type="entry name" value="Fibronectin type III"/>
    <property type="match status" value="3"/>
</dbReference>
<dbReference type="InterPro" id="IPR003961">
    <property type="entry name" value="FN3_dom"/>
</dbReference>